<feature type="region of interest" description="Disordered" evidence="1">
    <location>
        <begin position="98"/>
        <end position="127"/>
    </location>
</feature>
<gene>
    <name evidence="2" type="ORF">GCM10010840_09380</name>
</gene>
<dbReference type="Proteomes" id="UP000639973">
    <property type="component" value="Unassembled WGS sequence"/>
</dbReference>
<sequence length="633" mass="69029">MLRRPRTHHGRTAALRRTVGTGPGMTRGAGRLGRPEEPGERWGELVELYEYRVRDALQGQVPRGGLHSLADLREELLGASLEPALYRRLLEADRQYRSHRKALSEPQATPPAPAAPPAVWDAPPGRESAEAQAWQDLHLLAWGDAARATLKGLMAGWQREPSLLALRVLYTALENAERSVQAGRSGQMPFAVPTLHDPLTELDHPQVLQVLTDAAVDLLVQPGGPARLQTALSQVQEVPFPRHPDEDVLEARVAAVEREPMAPRAKETLIQALRTHHATPQRDPRERPAIREAARELAHALEPLLSGQPQTHLGNPPRHSVLHAAQPVTALRAPDDGADELVIYLAGTQARATRWRGTDFQWQAIGPHWQLLAEDQVALLQPGASAAERHVTLNLPHIRFDAFVSGAYLLLRVQTSPQEELGRLLSLGRAVALLLDPAEAYAALRLGRAAAQRLREGWVDAPALAPRSAAKYALASPTALLGFARKGAEALCAHLSRCNTQEIHASVRDSARSLGLSGPWADRLAEALDAAVHRLETCPPPVGHGRLELPQDGSAVCAHLRDDPPLTLHLGPRVITLRRDFRREWAAIMPGHPPTVLEDLTVTRVPGFSVILTRHGSWLAAAAQPAPQPQDTP</sequence>
<feature type="region of interest" description="Disordered" evidence="1">
    <location>
        <begin position="18"/>
        <end position="38"/>
    </location>
</feature>
<reference evidence="3" key="1">
    <citation type="journal article" date="2019" name="Int. J. Syst. Evol. Microbiol.">
        <title>The Global Catalogue of Microorganisms (GCM) 10K type strain sequencing project: providing services to taxonomists for standard genome sequencing and annotation.</title>
        <authorList>
            <consortium name="The Broad Institute Genomics Platform"/>
            <consortium name="The Broad Institute Genome Sequencing Center for Infectious Disease"/>
            <person name="Wu L."/>
            <person name="Ma J."/>
        </authorList>
    </citation>
    <scope>NUCLEOTIDE SEQUENCE [LARGE SCALE GENOMIC DNA]</scope>
    <source>
        <strain evidence="3">JCM 15442</strain>
    </source>
</reference>
<comment type="caution">
    <text evidence="2">The sequence shown here is derived from an EMBL/GenBank/DDBJ whole genome shotgun (WGS) entry which is preliminary data.</text>
</comment>
<proteinExistence type="predicted"/>
<name>A0ABQ2G3V9_9DEIO</name>
<organism evidence="2 3">
    <name type="scientific">Deinococcus aerolatus</name>
    <dbReference type="NCBI Taxonomy" id="522487"/>
    <lineage>
        <taxon>Bacteria</taxon>
        <taxon>Thermotogati</taxon>
        <taxon>Deinococcota</taxon>
        <taxon>Deinococci</taxon>
        <taxon>Deinococcales</taxon>
        <taxon>Deinococcaceae</taxon>
        <taxon>Deinococcus</taxon>
    </lineage>
</organism>
<dbReference type="RefSeq" id="WP_229723323.1">
    <property type="nucleotide sequence ID" value="NZ_BMOL01000003.1"/>
</dbReference>
<evidence type="ECO:0000256" key="1">
    <source>
        <dbReference type="SAM" id="MobiDB-lite"/>
    </source>
</evidence>
<feature type="compositionally biased region" description="Gly residues" evidence="1">
    <location>
        <begin position="21"/>
        <end position="31"/>
    </location>
</feature>
<dbReference type="EMBL" id="BMOL01000003">
    <property type="protein sequence ID" value="GGL73435.1"/>
    <property type="molecule type" value="Genomic_DNA"/>
</dbReference>
<evidence type="ECO:0000313" key="3">
    <source>
        <dbReference type="Proteomes" id="UP000639973"/>
    </source>
</evidence>
<accession>A0ABQ2G3V9</accession>
<evidence type="ECO:0000313" key="2">
    <source>
        <dbReference type="EMBL" id="GGL73435.1"/>
    </source>
</evidence>
<keyword evidence="3" id="KW-1185">Reference proteome</keyword>
<protein>
    <submittedName>
        <fullName evidence="2">Uncharacterized protein</fullName>
    </submittedName>
</protein>